<dbReference type="AlphaFoldDB" id="A0A1B6GZJ2"/>
<dbReference type="EMBL" id="GECZ01001937">
    <property type="protein sequence ID" value="JAS67832.1"/>
    <property type="molecule type" value="Transcribed_RNA"/>
</dbReference>
<name>A0A1B6GZJ2_9HEMI</name>
<protein>
    <recommendedName>
        <fullName evidence="2">FLYWCH-type domain-containing protein</fullName>
    </recommendedName>
</protein>
<gene>
    <name evidence="1" type="ORF">g.23854</name>
</gene>
<proteinExistence type="predicted"/>
<sequence length="722" mass="83746">MFNVGTVEQSDMVNVPCTQPAEKLPAPQLDKEWHYHDGQGFYYVVDKHLKSNVMYLKCLSYHSCPGRGSLTVQAGASILLKVRHNHEPDLLYREICLFSHTVKRRARDEATPISTIYTEEAAVYPAAAATMQESKVKDKLIKIRKCMMGQMDLTSYSDDYGDKDLYYGQCLTASEVLQGRYKPVYHDGRGYYFLEMFTTDSLRYLMCVEPHCLAQAKMALEDKAPVLPQVASGSHNHAPDLLRASCFSFLDTLRQRVRSELGKDIDILYREECDKEPVLAAQLPKNSLLKILSDIRHDEERGIDTRIPKNENDNQIEEEELWYNEVPAERLPCEQYRGWVYHDSRGYYYCCHRIVNKRKHLRCCEKDCDAVAWLDDKSDAPVTRARGSPLHNHAPNKHWWTLLKFLHRVTTRAHQEYLPLTAIFEQEAKIHPEGAALIPQHKVRETLYKLTVNKYFKDINTEELNPEARTIDELYKDDDCSKSPCEVLHSVHSGKPIYCNGSGYYYRSHHETSDRKYLLCVKPLCSARAYLMLSGSSKLFESLSPKHNHKADLCYRDRLVFVHSVRSRVLSETTPVDTILEQEAMLTPHTVKFQETADLSKDPSIKTMMYRLRKSKNIKAQLEDEVVEDDEDRTDQESVMSEDSYLNLDELKDRCNVNDVIYENGSVEDTDWDQEYTEEEYLDEDRPEHLDRQKDEQLKDKLKKGLTTILRSLTANIHPQRN</sequence>
<reference evidence="1" key="1">
    <citation type="submission" date="2015-11" db="EMBL/GenBank/DDBJ databases">
        <title>De novo transcriptome assembly of four potential Pierce s Disease insect vectors from Arizona vineyards.</title>
        <authorList>
            <person name="Tassone E.E."/>
        </authorList>
    </citation>
    <scope>NUCLEOTIDE SEQUENCE</scope>
</reference>
<organism evidence="1">
    <name type="scientific">Cuerna arida</name>
    <dbReference type="NCBI Taxonomy" id="1464854"/>
    <lineage>
        <taxon>Eukaryota</taxon>
        <taxon>Metazoa</taxon>
        <taxon>Ecdysozoa</taxon>
        <taxon>Arthropoda</taxon>
        <taxon>Hexapoda</taxon>
        <taxon>Insecta</taxon>
        <taxon>Pterygota</taxon>
        <taxon>Neoptera</taxon>
        <taxon>Paraneoptera</taxon>
        <taxon>Hemiptera</taxon>
        <taxon>Auchenorrhyncha</taxon>
        <taxon>Membracoidea</taxon>
        <taxon>Cicadellidae</taxon>
        <taxon>Cicadellinae</taxon>
        <taxon>Proconiini</taxon>
        <taxon>Cuerna</taxon>
    </lineage>
</organism>
<evidence type="ECO:0000313" key="1">
    <source>
        <dbReference type="EMBL" id="JAS67832.1"/>
    </source>
</evidence>
<accession>A0A1B6GZJ2</accession>
<evidence type="ECO:0008006" key="2">
    <source>
        <dbReference type="Google" id="ProtNLM"/>
    </source>
</evidence>